<evidence type="ECO:0000259" key="7">
    <source>
        <dbReference type="Pfam" id="PF17390"/>
    </source>
</evidence>
<evidence type="ECO:0000256" key="3">
    <source>
        <dbReference type="ARBA" id="ARBA00022801"/>
    </source>
</evidence>
<evidence type="ECO:0000259" key="6">
    <source>
        <dbReference type="Pfam" id="PF17389"/>
    </source>
</evidence>
<dbReference type="InterPro" id="IPR008902">
    <property type="entry name" value="Rhamnosid_concanavalin"/>
</dbReference>
<dbReference type="InterPro" id="IPR013783">
    <property type="entry name" value="Ig-like_fold"/>
</dbReference>
<protein>
    <recommendedName>
        <fullName evidence="2">alpha-L-rhamnosidase</fullName>
        <ecNumber evidence="2">3.2.1.40</ecNumber>
    </recommendedName>
</protein>
<dbReference type="PIRSF" id="PIRSF010631">
    <property type="entry name" value="A-rhamnsds"/>
    <property type="match status" value="1"/>
</dbReference>
<gene>
    <name evidence="8" type="ORF">H9647_19140</name>
</gene>
<comment type="caution">
    <text evidence="8">The sequence shown here is derived from an EMBL/GenBank/DDBJ whole genome shotgun (WGS) entry which is preliminary data.</text>
</comment>
<evidence type="ECO:0000259" key="4">
    <source>
        <dbReference type="Pfam" id="PF05592"/>
    </source>
</evidence>
<dbReference type="Pfam" id="PF05592">
    <property type="entry name" value="Bac_rhamnosid"/>
    <property type="match status" value="1"/>
</dbReference>
<keyword evidence="9" id="KW-1185">Reference proteome</keyword>
<keyword evidence="3 8" id="KW-0378">Hydrolase</keyword>
<organism evidence="8 9">
    <name type="scientific">Paenibacillus gallinarum</name>
    <dbReference type="NCBI Taxonomy" id="2762232"/>
    <lineage>
        <taxon>Bacteria</taxon>
        <taxon>Bacillati</taxon>
        <taxon>Bacillota</taxon>
        <taxon>Bacilli</taxon>
        <taxon>Bacillales</taxon>
        <taxon>Paenibacillaceae</taxon>
        <taxon>Paenibacillus</taxon>
    </lineage>
</organism>
<evidence type="ECO:0000313" key="8">
    <source>
        <dbReference type="EMBL" id="MBD7970182.1"/>
    </source>
</evidence>
<dbReference type="SUPFAM" id="SSF48208">
    <property type="entry name" value="Six-hairpin glycosidases"/>
    <property type="match status" value="1"/>
</dbReference>
<sequence>MKVWCVKETSVEYRQKLLGTDIRKPRFSWKTLSDRRGVLQSAYQIQVAEEDDSFTNKLWDTRKIDSEEAILIPYEGPELMSRTRYYYRVKVWDDQGNESLWSDPDFFETAFLCGEEWRSSWITPHPAMINPAEESAFLLRKSFVLKKDIAAARVYCTSAGLYELYMNEKRVGKDLLTPGWSSYQHRLQYQTYDVTQELRDGINAVGLIVADGWYKGELGWEGHKGHYGSTRAARLELYVKYQDGSEDLIVTDPTWRSSTGPIQYAEIYHGERYDARLEKEGWSGSNYNDAAWYEVIVTDQVPANLVAQENEPVRITESRPAVSYVVTPEGDYVLDMGQNMVGRMRLAVEAEEGTRIRLSHAEVLDKEGNFYTDNLRGAKQQVEYITKGNGPESYASHFTFQGFRYVKIEGYPGLEKHVPLESFTCEVMHSDMPSTGHFHCSHPLLNQLQSNILWGQRGNFVDVPTDCPQRDERLGWTGDAQVFINTALFNYQGAPFFTKWLRDLKADQGEDGSVPSVIPSIGNIPISSAWGDAATIIPWAIYQQYGDKRILEEQYESMKAWVEYIRDQGDEPYLWNTGFHFGDWLGLDAHENSYDGATPKDLIATAYYAHSTRIVRDTAAVLNYREDYDKYTELHRGIVNIFQEEYVTPRGKLTADTQTAHALAIAFELVEGKTKARIAQRLNQLIQEKDDHLTTGFVGTPHLCFALSAEGYTDTAYRLLMQTSYPSWLYPVIKGATTIWEHWDGIKEDGSFWSRDMNSFNHYAYGAIGDYLYRVVAGLDRDPHIPGYKKLVIQPAIQENSGITNAEASYESEYGLIRSAWRIEDEYIIIEVSIPSNTTALIRVPSSLPQAELQEWVESYQKEEGMMSVNWAAQGIEIQTGSGDYQWKVPL</sequence>
<dbReference type="PANTHER" id="PTHR33307:SF6">
    <property type="entry name" value="ALPHA-RHAMNOSIDASE (EUROFUNG)-RELATED"/>
    <property type="match status" value="1"/>
</dbReference>
<proteinExistence type="predicted"/>
<dbReference type="InterPro" id="IPR035398">
    <property type="entry name" value="Bac_rhamnosid_C"/>
</dbReference>
<dbReference type="Pfam" id="PF08531">
    <property type="entry name" value="Bac_rhamnosid_N"/>
    <property type="match status" value="1"/>
</dbReference>
<feature type="domain" description="Alpha-L-rhamnosidase concanavalin-like" evidence="4">
    <location>
        <begin position="327"/>
        <end position="428"/>
    </location>
</feature>
<feature type="domain" description="Alpha-L-rhamnosidase C-terminal" evidence="7">
    <location>
        <begin position="783"/>
        <end position="847"/>
    </location>
</feature>
<reference evidence="8 9" key="1">
    <citation type="submission" date="2020-08" db="EMBL/GenBank/DDBJ databases">
        <title>A Genomic Blueprint of the Chicken Gut Microbiome.</title>
        <authorList>
            <person name="Gilroy R."/>
            <person name="Ravi A."/>
            <person name="Getino M."/>
            <person name="Pursley I."/>
            <person name="Horton D.L."/>
            <person name="Alikhan N.-F."/>
            <person name="Baker D."/>
            <person name="Gharbi K."/>
            <person name="Hall N."/>
            <person name="Watson M."/>
            <person name="Adriaenssens E.M."/>
            <person name="Foster-Nyarko E."/>
            <person name="Jarju S."/>
            <person name="Secka A."/>
            <person name="Antonio M."/>
            <person name="Oren A."/>
            <person name="Chaudhuri R."/>
            <person name="La Ragione R.M."/>
            <person name="Hildebrand F."/>
            <person name="Pallen M.J."/>
        </authorList>
    </citation>
    <scope>NUCLEOTIDE SEQUENCE [LARGE SCALE GENOMIC DNA]</scope>
    <source>
        <strain evidence="8 9">Sa2BVA9</strain>
    </source>
</reference>
<dbReference type="Pfam" id="PF25788">
    <property type="entry name" value="Ig_Rha78A_N"/>
    <property type="match status" value="1"/>
</dbReference>
<evidence type="ECO:0000313" key="9">
    <source>
        <dbReference type="Proteomes" id="UP000608071"/>
    </source>
</evidence>
<dbReference type="Pfam" id="PF17389">
    <property type="entry name" value="Bac_rhamnosid6H"/>
    <property type="match status" value="1"/>
</dbReference>
<dbReference type="InterPro" id="IPR035396">
    <property type="entry name" value="Bac_rhamnosid6H"/>
</dbReference>
<feature type="domain" description="Alpha-L-rhamnosidase six-hairpin glycosidase" evidence="6">
    <location>
        <begin position="434"/>
        <end position="776"/>
    </location>
</feature>
<dbReference type="GO" id="GO:0016787">
    <property type="term" value="F:hydrolase activity"/>
    <property type="evidence" value="ECO:0007669"/>
    <property type="project" value="UniProtKB-KW"/>
</dbReference>
<feature type="domain" description="Bacterial alpha-L-rhamnosidase N-terminal" evidence="5">
    <location>
        <begin position="147"/>
        <end position="317"/>
    </location>
</feature>
<dbReference type="Gene3D" id="1.50.10.10">
    <property type="match status" value="1"/>
</dbReference>
<dbReference type="InterPro" id="IPR012341">
    <property type="entry name" value="6hp_glycosidase-like_sf"/>
</dbReference>
<name>A0ABR8T3B5_9BACL</name>
<dbReference type="InterPro" id="IPR016007">
    <property type="entry name" value="Alpha_rhamnosid"/>
</dbReference>
<dbReference type="InterPro" id="IPR013737">
    <property type="entry name" value="Bac_rhamnosid_N"/>
</dbReference>
<dbReference type="Gene3D" id="2.60.40.10">
    <property type="entry name" value="Immunoglobulins"/>
    <property type="match status" value="1"/>
</dbReference>
<dbReference type="Gene3D" id="2.60.120.260">
    <property type="entry name" value="Galactose-binding domain-like"/>
    <property type="match status" value="2"/>
</dbReference>
<dbReference type="EMBL" id="JACSQL010000010">
    <property type="protein sequence ID" value="MBD7970182.1"/>
    <property type="molecule type" value="Genomic_DNA"/>
</dbReference>
<comment type="catalytic activity">
    <reaction evidence="1">
        <text>Hydrolysis of terminal non-reducing alpha-L-rhamnose residues in alpha-L-rhamnosides.</text>
        <dbReference type="EC" id="3.2.1.40"/>
    </reaction>
</comment>
<dbReference type="PANTHER" id="PTHR33307">
    <property type="entry name" value="ALPHA-RHAMNOSIDASE (EUROFUNG)"/>
    <property type="match status" value="1"/>
</dbReference>
<evidence type="ECO:0000259" key="5">
    <source>
        <dbReference type="Pfam" id="PF08531"/>
    </source>
</evidence>
<dbReference type="EC" id="3.2.1.40" evidence="2"/>
<dbReference type="Gene3D" id="2.60.420.10">
    <property type="entry name" value="Maltose phosphorylase, domain 3"/>
    <property type="match status" value="1"/>
</dbReference>
<dbReference type="InterPro" id="IPR008928">
    <property type="entry name" value="6-hairpin_glycosidase_sf"/>
</dbReference>
<dbReference type="Pfam" id="PF17390">
    <property type="entry name" value="Bac_rhamnosid_C"/>
    <property type="match status" value="1"/>
</dbReference>
<dbReference type="Proteomes" id="UP000608071">
    <property type="component" value="Unassembled WGS sequence"/>
</dbReference>
<evidence type="ECO:0000256" key="2">
    <source>
        <dbReference type="ARBA" id="ARBA00012652"/>
    </source>
</evidence>
<accession>A0ABR8T3B5</accession>
<evidence type="ECO:0000256" key="1">
    <source>
        <dbReference type="ARBA" id="ARBA00001445"/>
    </source>
</evidence>